<protein>
    <submittedName>
        <fullName evidence="5">MarR family transcriptional regulator</fullName>
    </submittedName>
</protein>
<reference evidence="5 6" key="1">
    <citation type="submission" date="2019-01" db="EMBL/GenBank/DDBJ databases">
        <title>Ktedonosporobacter rubrisoli SCAWS-G2.</title>
        <authorList>
            <person name="Huang Y."/>
            <person name="Yan B."/>
        </authorList>
    </citation>
    <scope>NUCLEOTIDE SEQUENCE [LARGE SCALE GENOMIC DNA]</scope>
    <source>
        <strain evidence="5 6">SCAWS-G2</strain>
    </source>
</reference>
<evidence type="ECO:0000256" key="3">
    <source>
        <dbReference type="ARBA" id="ARBA00023163"/>
    </source>
</evidence>
<dbReference type="EMBL" id="CP035758">
    <property type="protein sequence ID" value="QBD75151.1"/>
    <property type="molecule type" value="Genomic_DNA"/>
</dbReference>
<dbReference type="Pfam" id="PF01047">
    <property type="entry name" value="MarR"/>
    <property type="match status" value="1"/>
</dbReference>
<dbReference type="InterPro" id="IPR036390">
    <property type="entry name" value="WH_DNA-bd_sf"/>
</dbReference>
<dbReference type="AlphaFoldDB" id="A0A4V0YY66"/>
<dbReference type="SUPFAM" id="SSF46785">
    <property type="entry name" value="Winged helix' DNA-binding domain"/>
    <property type="match status" value="1"/>
</dbReference>
<evidence type="ECO:0000256" key="2">
    <source>
        <dbReference type="ARBA" id="ARBA00023125"/>
    </source>
</evidence>
<keyword evidence="6" id="KW-1185">Reference proteome</keyword>
<dbReference type="KEGG" id="kbs:EPA93_03730"/>
<organism evidence="5 6">
    <name type="scientific">Ktedonosporobacter rubrisoli</name>
    <dbReference type="NCBI Taxonomy" id="2509675"/>
    <lineage>
        <taxon>Bacteria</taxon>
        <taxon>Bacillati</taxon>
        <taxon>Chloroflexota</taxon>
        <taxon>Ktedonobacteria</taxon>
        <taxon>Ktedonobacterales</taxon>
        <taxon>Ktedonosporobacteraceae</taxon>
        <taxon>Ktedonosporobacter</taxon>
    </lineage>
</organism>
<keyword evidence="2" id="KW-0238">DNA-binding</keyword>
<proteinExistence type="predicted"/>
<dbReference type="PRINTS" id="PR00598">
    <property type="entry name" value="HTHMARR"/>
</dbReference>
<dbReference type="SMART" id="SM00347">
    <property type="entry name" value="HTH_MARR"/>
    <property type="match status" value="1"/>
</dbReference>
<dbReference type="RefSeq" id="WP_129885750.1">
    <property type="nucleotide sequence ID" value="NZ_CP035758.1"/>
</dbReference>
<dbReference type="InterPro" id="IPR036388">
    <property type="entry name" value="WH-like_DNA-bd_sf"/>
</dbReference>
<evidence type="ECO:0000256" key="1">
    <source>
        <dbReference type="ARBA" id="ARBA00023015"/>
    </source>
</evidence>
<dbReference type="GO" id="GO:0003677">
    <property type="term" value="F:DNA binding"/>
    <property type="evidence" value="ECO:0007669"/>
    <property type="project" value="UniProtKB-KW"/>
</dbReference>
<dbReference type="OrthoDB" id="5197788at2"/>
<gene>
    <name evidence="5" type="ORF">EPA93_03730</name>
</gene>
<feature type="domain" description="HTH marR-type" evidence="4">
    <location>
        <begin position="11"/>
        <end position="141"/>
    </location>
</feature>
<evidence type="ECO:0000313" key="6">
    <source>
        <dbReference type="Proteomes" id="UP000290365"/>
    </source>
</evidence>
<keyword evidence="3" id="KW-0804">Transcription</keyword>
<dbReference type="PANTHER" id="PTHR42756">
    <property type="entry name" value="TRANSCRIPTIONAL REGULATOR, MARR"/>
    <property type="match status" value="1"/>
</dbReference>
<dbReference type="PROSITE" id="PS50995">
    <property type="entry name" value="HTH_MARR_2"/>
    <property type="match status" value="1"/>
</dbReference>
<evidence type="ECO:0000259" key="4">
    <source>
        <dbReference type="PROSITE" id="PS50995"/>
    </source>
</evidence>
<dbReference type="GO" id="GO:0003700">
    <property type="term" value="F:DNA-binding transcription factor activity"/>
    <property type="evidence" value="ECO:0007669"/>
    <property type="project" value="InterPro"/>
</dbReference>
<keyword evidence="1" id="KW-0805">Transcription regulation</keyword>
<sequence length="167" mass="18315">MEEKVSPLPTTGSLLREVARLHLQLQRNCVAYCTGTTTTQCTVLTALGRSGPVTLIELSRRIGFDKSWTSRAVEQLAREGLIEKLPNSTDRRTICLSLSACGRERLAEINRTLNDLADQALAHIPVQEHETISTALHWLHKGLLELTEEKQLASDPPAEGGSLCGCD</sequence>
<evidence type="ECO:0000313" key="5">
    <source>
        <dbReference type="EMBL" id="QBD75151.1"/>
    </source>
</evidence>
<name>A0A4V0YY66_KTERU</name>
<dbReference type="Proteomes" id="UP000290365">
    <property type="component" value="Chromosome"/>
</dbReference>
<dbReference type="Gene3D" id="1.10.10.10">
    <property type="entry name" value="Winged helix-like DNA-binding domain superfamily/Winged helix DNA-binding domain"/>
    <property type="match status" value="1"/>
</dbReference>
<dbReference type="PANTHER" id="PTHR42756:SF1">
    <property type="entry name" value="TRANSCRIPTIONAL REPRESSOR OF EMRAB OPERON"/>
    <property type="match status" value="1"/>
</dbReference>
<dbReference type="InterPro" id="IPR000835">
    <property type="entry name" value="HTH_MarR-typ"/>
</dbReference>
<accession>A0A4V0YY66</accession>